<accession>A0AAE1A833</accession>
<dbReference type="GO" id="GO:0001578">
    <property type="term" value="P:microtubule bundle formation"/>
    <property type="evidence" value="ECO:0007669"/>
    <property type="project" value="TreeGrafter"/>
</dbReference>
<gene>
    <name evidence="2" type="ORF">RRG08_051261</name>
</gene>
<evidence type="ECO:0000256" key="1">
    <source>
        <dbReference type="SAM" id="MobiDB-lite"/>
    </source>
</evidence>
<protein>
    <recommendedName>
        <fullName evidence="4">Tubulin polymerization-promoting protein family member 3</fullName>
    </recommendedName>
</protein>
<dbReference type="GO" id="GO:0032273">
    <property type="term" value="P:positive regulation of protein polymerization"/>
    <property type="evidence" value="ECO:0007669"/>
    <property type="project" value="TreeGrafter"/>
</dbReference>
<evidence type="ECO:0008006" key="4">
    <source>
        <dbReference type="Google" id="ProtNLM"/>
    </source>
</evidence>
<dbReference type="GO" id="GO:0015631">
    <property type="term" value="F:tubulin binding"/>
    <property type="evidence" value="ECO:0007669"/>
    <property type="project" value="InterPro"/>
</dbReference>
<dbReference type="EMBL" id="JAWDGP010002565">
    <property type="protein sequence ID" value="KAK3781962.1"/>
    <property type="molecule type" value="Genomic_DNA"/>
</dbReference>
<sequence length="184" mass="20362">MADVKGQCFLTFKHFVESAAANPNLTETDLRYITDKGITKLLKECINDAASKASEVSVFPKYCDKKTKKLEFDAFFGDYMLELAAVLIQNKKKLTKRPELSDAEVVTMADGLREQIAAKHNLKTKAAPVDATTARLTDTSKYTGTHKERFDESGKGKGMAGREDLVSTSGYVQGYKNEGAYDKK</sequence>
<feature type="region of interest" description="Disordered" evidence="1">
    <location>
        <begin position="137"/>
        <end position="165"/>
    </location>
</feature>
<organism evidence="2 3">
    <name type="scientific">Elysia crispata</name>
    <name type="common">lettuce slug</name>
    <dbReference type="NCBI Taxonomy" id="231223"/>
    <lineage>
        <taxon>Eukaryota</taxon>
        <taxon>Metazoa</taxon>
        <taxon>Spiralia</taxon>
        <taxon>Lophotrochozoa</taxon>
        <taxon>Mollusca</taxon>
        <taxon>Gastropoda</taxon>
        <taxon>Heterobranchia</taxon>
        <taxon>Euthyneura</taxon>
        <taxon>Panpulmonata</taxon>
        <taxon>Sacoglossa</taxon>
        <taxon>Placobranchoidea</taxon>
        <taxon>Plakobranchidae</taxon>
        <taxon>Elysia</taxon>
    </lineage>
</organism>
<dbReference type="PANTHER" id="PTHR12932:SF9">
    <property type="entry name" value="TUBULIN POLYMERIZATION-PROMOTING PROTEIN HOMOLOG"/>
    <property type="match status" value="1"/>
</dbReference>
<dbReference type="GO" id="GO:0046785">
    <property type="term" value="P:microtubule polymerization"/>
    <property type="evidence" value="ECO:0007669"/>
    <property type="project" value="InterPro"/>
</dbReference>
<dbReference type="Proteomes" id="UP001283361">
    <property type="component" value="Unassembled WGS sequence"/>
</dbReference>
<dbReference type="PANTHER" id="PTHR12932">
    <property type="entry name" value="P25 ALPHA-RELATED"/>
    <property type="match status" value="1"/>
</dbReference>
<proteinExistence type="predicted"/>
<dbReference type="Pfam" id="PF05517">
    <property type="entry name" value="p25-alpha"/>
    <property type="match status" value="1"/>
</dbReference>
<evidence type="ECO:0000313" key="3">
    <source>
        <dbReference type="Proteomes" id="UP001283361"/>
    </source>
</evidence>
<dbReference type="GO" id="GO:0005874">
    <property type="term" value="C:microtubule"/>
    <property type="evidence" value="ECO:0007669"/>
    <property type="project" value="TreeGrafter"/>
</dbReference>
<evidence type="ECO:0000313" key="2">
    <source>
        <dbReference type="EMBL" id="KAK3781962.1"/>
    </source>
</evidence>
<feature type="compositionally biased region" description="Basic and acidic residues" evidence="1">
    <location>
        <begin position="145"/>
        <end position="165"/>
    </location>
</feature>
<dbReference type="InterPro" id="IPR008907">
    <property type="entry name" value="TPP/p25"/>
</dbReference>
<comment type="caution">
    <text evidence="2">The sequence shown here is derived from an EMBL/GenBank/DDBJ whole genome shotgun (WGS) entry which is preliminary data.</text>
</comment>
<name>A0AAE1A833_9GAST</name>
<keyword evidence="3" id="KW-1185">Reference proteome</keyword>
<dbReference type="AlphaFoldDB" id="A0AAE1A833"/>
<reference evidence="2" key="1">
    <citation type="journal article" date="2023" name="G3 (Bethesda)">
        <title>A reference genome for the long-term kleptoplast-retaining sea slug Elysia crispata morphotype clarki.</title>
        <authorList>
            <person name="Eastman K.E."/>
            <person name="Pendleton A.L."/>
            <person name="Shaikh M.A."/>
            <person name="Suttiyut T."/>
            <person name="Ogas R."/>
            <person name="Tomko P."/>
            <person name="Gavelis G."/>
            <person name="Widhalm J.R."/>
            <person name="Wisecaver J.H."/>
        </authorList>
    </citation>
    <scope>NUCLEOTIDE SEQUENCE</scope>
    <source>
        <strain evidence="2">ECLA1</strain>
    </source>
</reference>